<dbReference type="InterPro" id="IPR041698">
    <property type="entry name" value="Methyltransf_25"/>
</dbReference>
<dbReference type="Proteomes" id="UP000503129">
    <property type="component" value="Chromosome"/>
</dbReference>
<dbReference type="RefSeq" id="WP_171978022.1">
    <property type="nucleotide sequence ID" value="NZ_CAWOXK010000001.1"/>
</dbReference>
<reference evidence="2 3" key="1">
    <citation type="submission" date="2018-06" db="EMBL/GenBank/DDBJ databases">
        <title>Comparative genomics of Brasilonema spp. strains.</title>
        <authorList>
            <person name="Alvarenga D.O."/>
            <person name="Fiore M.F."/>
            <person name="Varani A.M."/>
        </authorList>
    </citation>
    <scope>NUCLEOTIDE SEQUENCE [LARGE SCALE GENOMIC DNA]</scope>
    <source>
        <strain evidence="2 3">CENA114</strain>
    </source>
</reference>
<dbReference type="Pfam" id="PF13649">
    <property type="entry name" value="Methyltransf_25"/>
    <property type="match status" value="1"/>
</dbReference>
<dbReference type="EMBL" id="CP030118">
    <property type="protein sequence ID" value="QDL11928.1"/>
    <property type="molecule type" value="Genomic_DNA"/>
</dbReference>
<dbReference type="GO" id="GO:0008168">
    <property type="term" value="F:methyltransferase activity"/>
    <property type="evidence" value="ECO:0007669"/>
    <property type="project" value="UniProtKB-KW"/>
</dbReference>
<dbReference type="Gene3D" id="3.40.50.150">
    <property type="entry name" value="Vaccinia Virus protein VP39"/>
    <property type="match status" value="1"/>
</dbReference>
<accession>A0A856MMM8</accession>
<name>A0A856MMM8_9CYAN</name>
<sequence length="282" mass="31410">MSDLSELHNLLSDEALTYYASGQEQERLSRGTGLLELARTQELLSRYLPPPPAVIFDVGGGSGIYSYWLAQQGYEVHLIDAVPLHIEQARAFFSSSTGYPLASLAVGDARQLNRADDSVDAVLLLGPLYHLTERTQRLAALREAYRILKTGGLVFAVGISRFASTLDGLLQGYLDDPEFVGIVQRVLADGQHRNPNNHPGYFTTAFFHHPEELKAEVEEAGLHYERTLAIEGPGWLLQNFSEHWNELGRRERLLEAVRWLESEPSTLGMSAHIMTVARKNAV</sequence>
<dbReference type="InterPro" id="IPR029063">
    <property type="entry name" value="SAM-dependent_MTases_sf"/>
</dbReference>
<dbReference type="CDD" id="cd02440">
    <property type="entry name" value="AdoMet_MTases"/>
    <property type="match status" value="1"/>
</dbReference>
<dbReference type="SUPFAM" id="SSF53335">
    <property type="entry name" value="S-adenosyl-L-methionine-dependent methyltransferases"/>
    <property type="match status" value="1"/>
</dbReference>
<keyword evidence="3" id="KW-1185">Reference proteome</keyword>
<evidence type="ECO:0000313" key="2">
    <source>
        <dbReference type="EMBL" id="QDL11928.1"/>
    </source>
</evidence>
<evidence type="ECO:0000313" key="3">
    <source>
        <dbReference type="Proteomes" id="UP000503129"/>
    </source>
</evidence>
<dbReference type="GO" id="GO:0032259">
    <property type="term" value="P:methylation"/>
    <property type="evidence" value="ECO:0007669"/>
    <property type="project" value="UniProtKB-KW"/>
</dbReference>
<feature type="domain" description="Methyltransferase" evidence="1">
    <location>
        <begin position="55"/>
        <end position="152"/>
    </location>
</feature>
<dbReference type="KEGG" id="bsen:DP114_32100"/>
<organism evidence="2 3">
    <name type="scientific">Brasilonema sennae CENA114</name>
    <dbReference type="NCBI Taxonomy" id="415709"/>
    <lineage>
        <taxon>Bacteria</taxon>
        <taxon>Bacillati</taxon>
        <taxon>Cyanobacteriota</taxon>
        <taxon>Cyanophyceae</taxon>
        <taxon>Nostocales</taxon>
        <taxon>Scytonemataceae</taxon>
        <taxon>Brasilonema</taxon>
        <taxon>Bromeliae group (in: Brasilonema)</taxon>
    </lineage>
</organism>
<keyword evidence="2" id="KW-0489">Methyltransferase</keyword>
<keyword evidence="2" id="KW-0808">Transferase</keyword>
<proteinExistence type="predicted"/>
<dbReference type="PANTHER" id="PTHR43591">
    <property type="entry name" value="METHYLTRANSFERASE"/>
    <property type="match status" value="1"/>
</dbReference>
<protein>
    <submittedName>
        <fullName evidence="2">Class I SAM-dependent methyltransferase</fullName>
    </submittedName>
</protein>
<dbReference type="AlphaFoldDB" id="A0A856MMM8"/>
<gene>
    <name evidence="2" type="ORF">DP114_32100</name>
</gene>
<evidence type="ECO:0000259" key="1">
    <source>
        <dbReference type="Pfam" id="PF13649"/>
    </source>
</evidence>